<protein>
    <recommendedName>
        <fullName evidence="4">Putative pterin-4-alpha-carbinolamine dehydratase</fullName>
        <shortName evidence="4">PHS</shortName>
        <ecNumber evidence="4">4.2.1.96</ecNumber>
    </recommendedName>
    <alternativeName>
        <fullName evidence="4">4-alpha-hydroxy-tetrahydropterin dehydratase</fullName>
    </alternativeName>
    <alternativeName>
        <fullName evidence="4">Pterin carbinolamine dehydratase</fullName>
        <shortName evidence="4">PCD</shortName>
    </alternativeName>
</protein>
<dbReference type="Pfam" id="PF01329">
    <property type="entry name" value="Pterin_4a"/>
    <property type="match status" value="1"/>
</dbReference>
<dbReference type="EC" id="4.2.1.96" evidence="4"/>
<dbReference type="EMBL" id="QHKO01000001">
    <property type="protein sequence ID" value="RAL24673.1"/>
    <property type="molecule type" value="Genomic_DNA"/>
</dbReference>
<name>A0A328CDF0_9DELT</name>
<comment type="catalytic activity">
    <reaction evidence="1 4">
        <text>(4aS,6R)-4a-hydroxy-L-erythro-5,6,7,8-tetrahydrobiopterin = (6R)-L-erythro-6,7-dihydrobiopterin + H2O</text>
        <dbReference type="Rhea" id="RHEA:11920"/>
        <dbReference type="ChEBI" id="CHEBI:15377"/>
        <dbReference type="ChEBI" id="CHEBI:15642"/>
        <dbReference type="ChEBI" id="CHEBI:43120"/>
        <dbReference type="EC" id="4.2.1.96"/>
    </reaction>
</comment>
<reference evidence="5 6" key="1">
    <citation type="submission" date="2018-05" db="EMBL/GenBank/DDBJ databases">
        <title>Lujinxingia marina gen. nov. sp. nov., a new facultative anaerobic member of the class Deltaproteobacteria, and proposal of Lujinxingaceae fam. nov.</title>
        <authorList>
            <person name="Li C.-M."/>
        </authorList>
    </citation>
    <scope>NUCLEOTIDE SEQUENCE [LARGE SCALE GENOMIC DNA]</scope>
    <source>
        <strain evidence="5 6">B210</strain>
    </source>
</reference>
<dbReference type="NCBIfam" id="NF002017">
    <property type="entry name" value="PRK00823.1-2"/>
    <property type="match status" value="1"/>
</dbReference>
<evidence type="ECO:0000256" key="2">
    <source>
        <dbReference type="ARBA" id="ARBA00006472"/>
    </source>
</evidence>
<evidence type="ECO:0000256" key="3">
    <source>
        <dbReference type="ARBA" id="ARBA00023239"/>
    </source>
</evidence>
<evidence type="ECO:0000313" key="6">
    <source>
        <dbReference type="Proteomes" id="UP000249169"/>
    </source>
</evidence>
<comment type="caution">
    <text evidence="5">The sequence shown here is derived from an EMBL/GenBank/DDBJ whole genome shotgun (WGS) entry which is preliminary data.</text>
</comment>
<dbReference type="RefSeq" id="WP_111727845.1">
    <property type="nucleotide sequence ID" value="NZ_QHKO01000001.1"/>
</dbReference>
<accession>A0A328CDF0</accession>
<dbReference type="Proteomes" id="UP000249169">
    <property type="component" value="Unassembled WGS sequence"/>
</dbReference>
<gene>
    <name evidence="5" type="ORF">DL240_00240</name>
</gene>
<dbReference type="InterPro" id="IPR001533">
    <property type="entry name" value="Pterin_deHydtase"/>
</dbReference>
<comment type="similarity">
    <text evidence="2 4">Belongs to the pterin-4-alpha-carbinolamine dehydratase family.</text>
</comment>
<proteinExistence type="inferred from homology"/>
<evidence type="ECO:0000313" key="5">
    <source>
        <dbReference type="EMBL" id="RAL24673.1"/>
    </source>
</evidence>
<organism evidence="5 6">
    <name type="scientific">Lujinxingia litoralis</name>
    <dbReference type="NCBI Taxonomy" id="2211119"/>
    <lineage>
        <taxon>Bacteria</taxon>
        <taxon>Deltaproteobacteria</taxon>
        <taxon>Bradymonadales</taxon>
        <taxon>Lujinxingiaceae</taxon>
        <taxon>Lujinxingia</taxon>
    </lineage>
</organism>
<dbReference type="Gene3D" id="3.30.1360.20">
    <property type="entry name" value="Transcriptional coactivator/pterin dehydratase"/>
    <property type="match status" value="1"/>
</dbReference>
<dbReference type="AlphaFoldDB" id="A0A328CDF0"/>
<sequence length="97" mass="10646">MAPTLLAEATISEGLEALDGWEREGDRIKRELIFDDFLSAIAFINRVAPLAEAADHHPELFNVYNRVELVLTTHDAGGLTAKDFDLAAAIDRVVQPS</sequence>
<dbReference type="PANTHER" id="PTHR12599:SF0">
    <property type="entry name" value="PTERIN-4-ALPHA-CARBINOLAMINE DEHYDRATASE"/>
    <property type="match status" value="1"/>
</dbReference>
<evidence type="ECO:0000256" key="1">
    <source>
        <dbReference type="ARBA" id="ARBA00001554"/>
    </source>
</evidence>
<dbReference type="InterPro" id="IPR036428">
    <property type="entry name" value="PCD_sf"/>
</dbReference>
<dbReference type="GO" id="GO:0008124">
    <property type="term" value="F:4-alpha-hydroxytetrahydrobiopterin dehydratase activity"/>
    <property type="evidence" value="ECO:0007669"/>
    <property type="project" value="UniProtKB-UniRule"/>
</dbReference>
<evidence type="ECO:0000256" key="4">
    <source>
        <dbReference type="HAMAP-Rule" id="MF_00434"/>
    </source>
</evidence>
<keyword evidence="3 4" id="KW-0456">Lyase</keyword>
<dbReference type="GO" id="GO:0006729">
    <property type="term" value="P:tetrahydrobiopterin biosynthetic process"/>
    <property type="evidence" value="ECO:0007669"/>
    <property type="project" value="InterPro"/>
</dbReference>
<dbReference type="HAMAP" id="MF_00434">
    <property type="entry name" value="Pterin_4_alpha"/>
    <property type="match status" value="1"/>
</dbReference>
<dbReference type="PANTHER" id="PTHR12599">
    <property type="entry name" value="PTERIN-4-ALPHA-CARBINOLAMINE DEHYDRATASE"/>
    <property type="match status" value="1"/>
</dbReference>
<dbReference type="OrthoDB" id="15077at2"/>
<keyword evidence="6" id="KW-1185">Reference proteome</keyword>
<dbReference type="SUPFAM" id="SSF55248">
    <property type="entry name" value="PCD-like"/>
    <property type="match status" value="1"/>
</dbReference>